<feature type="non-terminal residue" evidence="1">
    <location>
        <position position="70"/>
    </location>
</feature>
<evidence type="ECO:0000313" key="1">
    <source>
        <dbReference type="EMBL" id="SNB85399.1"/>
    </source>
</evidence>
<dbReference type="EMBL" id="FYDG01000053">
    <property type="protein sequence ID" value="SNB85399.1"/>
    <property type="molecule type" value="Genomic_DNA"/>
</dbReference>
<name>A0A212SI83_RHOAC</name>
<dbReference type="Proteomes" id="UP000198418">
    <property type="component" value="Unassembled WGS sequence"/>
</dbReference>
<dbReference type="AlphaFoldDB" id="A0A212SI83"/>
<accession>A0A212SI83</accession>
<gene>
    <name evidence="1" type="ORF">SAMN06265338_1535</name>
</gene>
<dbReference type="RefSeq" id="WP_141098585.1">
    <property type="nucleotide sequence ID" value="NZ_FYDG01000053.1"/>
</dbReference>
<protein>
    <submittedName>
        <fullName evidence="1">Uncharacterized protein</fullName>
    </submittedName>
</protein>
<organism evidence="1 2">
    <name type="scientific">Rhodoblastus acidophilus</name>
    <name type="common">Rhodopseudomonas acidophila</name>
    <dbReference type="NCBI Taxonomy" id="1074"/>
    <lineage>
        <taxon>Bacteria</taxon>
        <taxon>Pseudomonadati</taxon>
        <taxon>Pseudomonadota</taxon>
        <taxon>Alphaproteobacteria</taxon>
        <taxon>Hyphomicrobiales</taxon>
        <taxon>Rhodoblastaceae</taxon>
        <taxon>Rhodoblastus</taxon>
    </lineage>
</organism>
<keyword evidence="2" id="KW-1185">Reference proteome</keyword>
<proteinExistence type="predicted"/>
<reference evidence="2" key="1">
    <citation type="submission" date="2017-06" db="EMBL/GenBank/DDBJ databases">
        <authorList>
            <person name="Varghese N."/>
            <person name="Submissions S."/>
        </authorList>
    </citation>
    <scope>NUCLEOTIDE SEQUENCE [LARGE SCALE GENOMIC DNA]</scope>
    <source>
        <strain evidence="2">DSM 137</strain>
    </source>
</reference>
<sequence>MRYEAACLILWTQKTVLNKEETKQMKEERAQAARECPAIGEAQRFYMRSELMAAHHEGFVSRVAQAMRGV</sequence>
<evidence type="ECO:0000313" key="2">
    <source>
        <dbReference type="Proteomes" id="UP000198418"/>
    </source>
</evidence>